<keyword evidence="3" id="KW-1185">Reference proteome</keyword>
<evidence type="ECO:0000313" key="3">
    <source>
        <dbReference type="Proteomes" id="UP000193862"/>
    </source>
</evidence>
<evidence type="ECO:0000313" key="2">
    <source>
        <dbReference type="EMBL" id="SLN65834.1"/>
    </source>
</evidence>
<gene>
    <name evidence="2" type="ORF">AQS8620_03054</name>
</gene>
<dbReference type="AlphaFoldDB" id="A0A1Y5TJX3"/>
<keyword evidence="1" id="KW-0812">Transmembrane</keyword>
<dbReference type="OrthoDB" id="7875520at2"/>
<keyword evidence="1" id="KW-0472">Membrane</keyword>
<feature type="transmembrane region" description="Helical" evidence="1">
    <location>
        <begin position="57"/>
        <end position="77"/>
    </location>
</feature>
<keyword evidence="1" id="KW-1133">Transmembrane helix</keyword>
<organism evidence="2 3">
    <name type="scientific">Aquimixticola soesokkakensis</name>
    <dbReference type="NCBI Taxonomy" id="1519096"/>
    <lineage>
        <taxon>Bacteria</taxon>
        <taxon>Pseudomonadati</taxon>
        <taxon>Pseudomonadota</taxon>
        <taxon>Alphaproteobacteria</taxon>
        <taxon>Rhodobacterales</taxon>
        <taxon>Paracoccaceae</taxon>
        <taxon>Aquimixticola</taxon>
    </lineage>
</organism>
<name>A0A1Y5TJX3_9RHOB</name>
<accession>A0A1Y5TJX3</accession>
<feature type="transmembrane region" description="Helical" evidence="1">
    <location>
        <begin position="30"/>
        <end position="50"/>
    </location>
</feature>
<feature type="transmembrane region" description="Helical" evidence="1">
    <location>
        <begin position="122"/>
        <end position="139"/>
    </location>
</feature>
<dbReference type="Proteomes" id="UP000193862">
    <property type="component" value="Unassembled WGS sequence"/>
</dbReference>
<proteinExistence type="predicted"/>
<evidence type="ECO:0000256" key="1">
    <source>
        <dbReference type="SAM" id="Phobius"/>
    </source>
</evidence>
<dbReference type="RefSeq" id="WP_085837847.1">
    <property type="nucleotide sequence ID" value="NZ_FWFS01000012.1"/>
</dbReference>
<feature type="transmembrane region" description="Helical" evidence="1">
    <location>
        <begin position="89"/>
        <end position="110"/>
    </location>
</feature>
<protein>
    <submittedName>
        <fullName evidence="2">Uncharacterized protein</fullName>
    </submittedName>
</protein>
<sequence length="140" mass="15225">MKHAGTLLLAMMALMQIGFRLWGYDAMYLLGYGAISLMALMISATFLWLWHVRATPLALGMSMSWAGSGLIMGWWWMMKLAGYPDWGAQAGGLFVIMALLASGAVLHFAVIQSSFGFRGGSFLVPVSTALGLSLLVLFLR</sequence>
<dbReference type="EMBL" id="FWFS01000012">
    <property type="protein sequence ID" value="SLN65834.1"/>
    <property type="molecule type" value="Genomic_DNA"/>
</dbReference>
<reference evidence="2 3" key="1">
    <citation type="submission" date="2017-03" db="EMBL/GenBank/DDBJ databases">
        <authorList>
            <person name="Afonso C.L."/>
            <person name="Miller P.J."/>
            <person name="Scott M.A."/>
            <person name="Spackman E."/>
            <person name="Goraichik I."/>
            <person name="Dimitrov K.M."/>
            <person name="Suarez D.L."/>
            <person name="Swayne D.E."/>
        </authorList>
    </citation>
    <scope>NUCLEOTIDE SEQUENCE [LARGE SCALE GENOMIC DNA]</scope>
    <source>
        <strain evidence="2 3">CECT 8620</strain>
    </source>
</reference>